<dbReference type="InterPro" id="IPR001387">
    <property type="entry name" value="Cro/C1-type_HTH"/>
</dbReference>
<reference evidence="2" key="2">
    <citation type="journal article" date="2021" name="PeerJ">
        <title>Extensive microbial diversity within the chicken gut microbiome revealed by metagenomics and culture.</title>
        <authorList>
            <person name="Gilroy R."/>
            <person name="Ravi A."/>
            <person name="Getino M."/>
            <person name="Pursley I."/>
            <person name="Horton D.L."/>
            <person name="Alikhan N.F."/>
            <person name="Baker D."/>
            <person name="Gharbi K."/>
            <person name="Hall N."/>
            <person name="Watson M."/>
            <person name="Adriaenssens E.M."/>
            <person name="Foster-Nyarko E."/>
            <person name="Jarju S."/>
            <person name="Secka A."/>
            <person name="Antonio M."/>
            <person name="Oren A."/>
            <person name="Chaudhuri R.R."/>
            <person name="La Ragione R."/>
            <person name="Hildebrand F."/>
            <person name="Pallen M.J."/>
        </authorList>
    </citation>
    <scope>NUCLEOTIDE SEQUENCE</scope>
    <source>
        <strain evidence="2">17113</strain>
    </source>
</reference>
<dbReference type="Proteomes" id="UP000823634">
    <property type="component" value="Unassembled WGS sequence"/>
</dbReference>
<evidence type="ECO:0000259" key="1">
    <source>
        <dbReference type="PROSITE" id="PS50943"/>
    </source>
</evidence>
<dbReference type="Gene3D" id="1.10.260.40">
    <property type="entry name" value="lambda repressor-like DNA-binding domains"/>
    <property type="match status" value="1"/>
</dbReference>
<dbReference type="EMBL" id="JADINA010000019">
    <property type="protein sequence ID" value="MBO8426147.1"/>
    <property type="molecule type" value="Genomic_DNA"/>
</dbReference>
<dbReference type="GO" id="GO:0003677">
    <property type="term" value="F:DNA binding"/>
    <property type="evidence" value="ECO:0007669"/>
    <property type="project" value="InterPro"/>
</dbReference>
<dbReference type="SUPFAM" id="SSF47413">
    <property type="entry name" value="lambda repressor-like DNA-binding domains"/>
    <property type="match status" value="1"/>
</dbReference>
<comment type="caution">
    <text evidence="2">The sequence shown here is derived from an EMBL/GenBank/DDBJ whole genome shotgun (WGS) entry which is preliminary data.</text>
</comment>
<reference evidence="2" key="1">
    <citation type="submission" date="2020-10" db="EMBL/GenBank/DDBJ databases">
        <authorList>
            <person name="Gilroy R."/>
        </authorList>
    </citation>
    <scope>NUCLEOTIDE SEQUENCE</scope>
    <source>
        <strain evidence="2">17113</strain>
    </source>
</reference>
<evidence type="ECO:0000313" key="2">
    <source>
        <dbReference type="EMBL" id="MBO8426147.1"/>
    </source>
</evidence>
<dbReference type="SMART" id="SM00530">
    <property type="entry name" value="HTH_XRE"/>
    <property type="match status" value="1"/>
</dbReference>
<organism evidence="2 3">
    <name type="scientific">Candidatus Alloenteromonas pullistercoris</name>
    <dbReference type="NCBI Taxonomy" id="2840785"/>
    <lineage>
        <taxon>Bacteria</taxon>
        <taxon>Bacillati</taxon>
        <taxon>Bacillota</taxon>
        <taxon>Bacillota incertae sedis</taxon>
        <taxon>Candidatus Alloenteromonas</taxon>
    </lineage>
</organism>
<dbReference type="Pfam" id="PF01381">
    <property type="entry name" value="HTH_3"/>
    <property type="match status" value="1"/>
</dbReference>
<sequence>MDYPKLIKKLREKLVVSQTELAEIFGCAFASVNRWENGIHEPTFKMKRKILSLCKKHGIVVEESK</sequence>
<protein>
    <submittedName>
        <fullName evidence="2">Helix-turn-helix transcriptional regulator</fullName>
    </submittedName>
</protein>
<dbReference type="CDD" id="cd00093">
    <property type="entry name" value="HTH_XRE"/>
    <property type="match status" value="1"/>
</dbReference>
<accession>A0A9D9DFY4</accession>
<dbReference type="InterPro" id="IPR010982">
    <property type="entry name" value="Lambda_DNA-bd_dom_sf"/>
</dbReference>
<name>A0A9D9DFY4_9FIRM</name>
<dbReference type="PROSITE" id="PS50943">
    <property type="entry name" value="HTH_CROC1"/>
    <property type="match status" value="1"/>
</dbReference>
<gene>
    <name evidence="2" type="ORF">IAC61_02355</name>
</gene>
<proteinExistence type="predicted"/>
<feature type="domain" description="HTH cro/C1-type" evidence="1">
    <location>
        <begin position="7"/>
        <end position="60"/>
    </location>
</feature>
<dbReference type="AlphaFoldDB" id="A0A9D9DFY4"/>
<evidence type="ECO:0000313" key="3">
    <source>
        <dbReference type="Proteomes" id="UP000823634"/>
    </source>
</evidence>